<reference evidence="3" key="1">
    <citation type="submission" date="2021-03" db="EMBL/GenBank/DDBJ databases">
        <authorList>
            <person name="Bekaert M."/>
        </authorList>
    </citation>
    <scope>NUCLEOTIDE SEQUENCE</scope>
</reference>
<dbReference type="PROSITE" id="PS50119">
    <property type="entry name" value="ZF_BBOX"/>
    <property type="match status" value="1"/>
</dbReference>
<keyword evidence="1" id="KW-0479">Metal-binding</keyword>
<keyword evidence="1" id="KW-0863">Zinc-finger</keyword>
<evidence type="ECO:0000313" key="4">
    <source>
        <dbReference type="Proteomes" id="UP000683360"/>
    </source>
</evidence>
<organism evidence="3 4">
    <name type="scientific">Mytilus edulis</name>
    <name type="common">Blue mussel</name>
    <dbReference type="NCBI Taxonomy" id="6550"/>
    <lineage>
        <taxon>Eukaryota</taxon>
        <taxon>Metazoa</taxon>
        <taxon>Spiralia</taxon>
        <taxon>Lophotrochozoa</taxon>
        <taxon>Mollusca</taxon>
        <taxon>Bivalvia</taxon>
        <taxon>Autobranchia</taxon>
        <taxon>Pteriomorphia</taxon>
        <taxon>Mytilida</taxon>
        <taxon>Mytiloidea</taxon>
        <taxon>Mytilidae</taxon>
        <taxon>Mytilinae</taxon>
        <taxon>Mytilus</taxon>
    </lineage>
</organism>
<protein>
    <recommendedName>
        <fullName evidence="2">B box-type domain-containing protein</fullName>
    </recommendedName>
</protein>
<sequence>MEEFGIIVKPKNEDYRNDIYMPCMIKPRPFQEILRKVDVKSEYCKKSSWFCLVFNFLPPSYFNHILVSFVKSQQLFHNKNDSNLSIYRNIGIFQLNDTGSEILVICLSKNLIAMQVRQLQSDDVCYSYVKDQLINLVDLIKQRYRINVTYEIRFKCPVGSLTDNVGISYDEAMEKNEYRCTDHNEMHLCKDVYRSWLKEEEVEDELKKKGHRRCNYCKNISVYKCYDCKKVLCKDCSRKHDNKEKYISHAMQPISDTFIMNCKWQTAHTVRDIECLPNGEIIVAIWLNQQIFLFSVSGRQRTVLQLESNPCQIVVVDKTTVAVFLLPNDLAIVDIQQNHVQYIRNNAIPNSSNTLIYVENEFYISDEHRIVVIDMSGSVKRRITLSFIPYEMCYDVDSQHIYCIDRDNSQLICIDRDGNNIFTFTDPNMTFPKGLTIDNDGNVLVLCRKKDYNSGYVIKVDSNGEKSEVVITNIITSSSYPRICYNHLTDSVVIGLDNTVYFYKKK</sequence>
<dbReference type="SUPFAM" id="SSF101898">
    <property type="entry name" value="NHL repeat"/>
    <property type="match status" value="1"/>
</dbReference>
<evidence type="ECO:0000259" key="2">
    <source>
        <dbReference type="PROSITE" id="PS50119"/>
    </source>
</evidence>
<gene>
    <name evidence="3" type="ORF">MEDL_35733</name>
</gene>
<feature type="domain" description="B box-type" evidence="2">
    <location>
        <begin position="209"/>
        <end position="254"/>
    </location>
</feature>
<dbReference type="Gene3D" id="2.120.10.30">
    <property type="entry name" value="TolB, C-terminal domain"/>
    <property type="match status" value="1"/>
</dbReference>
<dbReference type="Proteomes" id="UP000683360">
    <property type="component" value="Unassembled WGS sequence"/>
</dbReference>
<comment type="caution">
    <text evidence="3">The sequence shown here is derived from an EMBL/GenBank/DDBJ whole genome shotgun (WGS) entry which is preliminary data.</text>
</comment>
<keyword evidence="1" id="KW-0862">Zinc</keyword>
<evidence type="ECO:0000313" key="3">
    <source>
        <dbReference type="EMBL" id="CAG2222392.1"/>
    </source>
</evidence>
<dbReference type="EMBL" id="CAJPWZ010001749">
    <property type="protein sequence ID" value="CAG2222392.1"/>
    <property type="molecule type" value="Genomic_DNA"/>
</dbReference>
<evidence type="ECO:0000256" key="1">
    <source>
        <dbReference type="PROSITE-ProRule" id="PRU00024"/>
    </source>
</evidence>
<proteinExistence type="predicted"/>
<accession>A0A8S3SMA8</accession>
<dbReference type="InterPro" id="IPR011042">
    <property type="entry name" value="6-blade_b-propeller_TolB-like"/>
</dbReference>
<dbReference type="GO" id="GO:0008270">
    <property type="term" value="F:zinc ion binding"/>
    <property type="evidence" value="ECO:0007669"/>
    <property type="project" value="UniProtKB-KW"/>
</dbReference>
<keyword evidence="4" id="KW-1185">Reference proteome</keyword>
<name>A0A8S3SMA8_MYTED</name>
<dbReference type="AlphaFoldDB" id="A0A8S3SMA8"/>
<dbReference type="InterPro" id="IPR000315">
    <property type="entry name" value="Znf_B-box"/>
</dbReference>
<dbReference type="OrthoDB" id="10562063at2759"/>